<dbReference type="RefSeq" id="WP_062278138.1">
    <property type="nucleotide sequence ID" value="NZ_DF968180.1"/>
</dbReference>
<comment type="similarity">
    <text evidence="2 8">Belongs to the 4-toluene sulfonate uptake permease (TSUP) (TC 2.A.102) family.</text>
</comment>
<keyword evidence="6 8" id="KW-1133">Transmembrane helix</keyword>
<dbReference type="EMBL" id="DF968180">
    <property type="protein sequence ID" value="GAP39580.1"/>
    <property type="molecule type" value="Genomic_DNA"/>
</dbReference>
<keyword evidence="3" id="KW-0813">Transport</keyword>
<dbReference type="STRING" id="1678840.ATC1_12111"/>
<evidence type="ECO:0000256" key="4">
    <source>
        <dbReference type="ARBA" id="ARBA00022475"/>
    </source>
</evidence>
<feature type="transmembrane region" description="Helical" evidence="8">
    <location>
        <begin position="195"/>
        <end position="216"/>
    </location>
</feature>
<dbReference type="Proteomes" id="UP000053370">
    <property type="component" value="Unassembled WGS sequence"/>
</dbReference>
<evidence type="ECO:0000256" key="6">
    <source>
        <dbReference type="ARBA" id="ARBA00022989"/>
    </source>
</evidence>
<comment type="subcellular location">
    <subcellularLocation>
        <location evidence="1 8">Cell membrane</location>
        <topology evidence="1 8">Multi-pass membrane protein</topology>
    </subcellularLocation>
</comment>
<keyword evidence="4 8" id="KW-1003">Cell membrane</keyword>
<keyword evidence="10" id="KW-1185">Reference proteome</keyword>
<keyword evidence="5 8" id="KW-0812">Transmembrane</keyword>
<sequence length="258" mass="27670">MPDISIFQIIGACFFSFLAGAIDSIAGGGGLIQLPGLMAVLPNVPIVMLLSTNKMSSAFGTGMAIFQYSKKVPIHWKRMIPIAAIAFFASICGALTATRVPNQWMRPLVTVLLIVILIYTLLKKDLGDDTEKAGVSKKSKIILGLLVGVFIGFYDGFFGPGTGNFLILCFIFIFGLDFLQASASSKVVNLATNIGAMLLFIISGYGYYLLGILMAAFNMAGAVCGVKLAVLKGSKFIRIFFIIVVSGLIIKQILDFLL</sequence>
<dbReference type="InterPro" id="IPR052017">
    <property type="entry name" value="TSUP"/>
</dbReference>
<reference evidence="9" key="1">
    <citation type="journal article" date="2015" name="Genome Announc.">
        <title>Draft Genome Sequence of Anaerolineae Strain TC1, a Novel Isolate from a Methanogenic Wastewater Treatment System.</title>
        <authorList>
            <person name="Matsuura N."/>
            <person name="Tourlousse D.M."/>
            <person name="Sun L."/>
            <person name="Toyonaga M."/>
            <person name="Kuroda K."/>
            <person name="Ohashi A."/>
            <person name="Cruz R."/>
            <person name="Yamaguchi T."/>
            <person name="Sekiguchi Y."/>
        </authorList>
    </citation>
    <scope>NUCLEOTIDE SEQUENCE [LARGE SCALE GENOMIC DNA]</scope>
    <source>
        <strain evidence="9">TC1</strain>
    </source>
</reference>
<feature type="transmembrane region" description="Helical" evidence="8">
    <location>
        <begin position="142"/>
        <end position="159"/>
    </location>
</feature>
<dbReference type="PANTHER" id="PTHR30269">
    <property type="entry name" value="TRANSMEMBRANE PROTEIN YFCA"/>
    <property type="match status" value="1"/>
</dbReference>
<evidence type="ECO:0000256" key="5">
    <source>
        <dbReference type="ARBA" id="ARBA00022692"/>
    </source>
</evidence>
<evidence type="ECO:0000313" key="10">
    <source>
        <dbReference type="Proteomes" id="UP000053370"/>
    </source>
</evidence>
<feature type="transmembrane region" description="Helical" evidence="8">
    <location>
        <begin position="79"/>
        <end position="98"/>
    </location>
</feature>
<keyword evidence="7 8" id="KW-0472">Membrane</keyword>
<accession>A0A0K8PBQ5</accession>
<evidence type="ECO:0000256" key="7">
    <source>
        <dbReference type="ARBA" id="ARBA00023136"/>
    </source>
</evidence>
<gene>
    <name evidence="9" type="ORF">ATC1_12111</name>
</gene>
<evidence type="ECO:0000256" key="8">
    <source>
        <dbReference type="RuleBase" id="RU363041"/>
    </source>
</evidence>
<evidence type="ECO:0000256" key="2">
    <source>
        <dbReference type="ARBA" id="ARBA00009142"/>
    </source>
</evidence>
<evidence type="ECO:0000256" key="1">
    <source>
        <dbReference type="ARBA" id="ARBA00004651"/>
    </source>
</evidence>
<proteinExistence type="inferred from homology"/>
<organism evidence="9">
    <name type="scientific">Flexilinea flocculi</name>
    <dbReference type="NCBI Taxonomy" id="1678840"/>
    <lineage>
        <taxon>Bacteria</taxon>
        <taxon>Bacillati</taxon>
        <taxon>Chloroflexota</taxon>
        <taxon>Anaerolineae</taxon>
        <taxon>Anaerolineales</taxon>
        <taxon>Anaerolineaceae</taxon>
        <taxon>Flexilinea</taxon>
    </lineage>
</organism>
<evidence type="ECO:0000256" key="3">
    <source>
        <dbReference type="ARBA" id="ARBA00022448"/>
    </source>
</evidence>
<evidence type="ECO:0000313" key="9">
    <source>
        <dbReference type="EMBL" id="GAP39580.1"/>
    </source>
</evidence>
<name>A0A0K8PBQ5_9CHLR</name>
<feature type="transmembrane region" description="Helical" evidence="8">
    <location>
        <begin position="104"/>
        <end position="122"/>
    </location>
</feature>
<feature type="transmembrane region" description="Helical" evidence="8">
    <location>
        <begin position="236"/>
        <end position="254"/>
    </location>
</feature>
<dbReference type="Pfam" id="PF01925">
    <property type="entry name" value="TauE"/>
    <property type="match status" value="1"/>
</dbReference>
<dbReference type="OrthoDB" id="554695at2"/>
<dbReference type="GO" id="GO:0005886">
    <property type="term" value="C:plasma membrane"/>
    <property type="evidence" value="ECO:0007669"/>
    <property type="project" value="UniProtKB-SubCell"/>
</dbReference>
<dbReference type="PANTHER" id="PTHR30269:SF0">
    <property type="entry name" value="MEMBRANE TRANSPORTER PROTEIN YFCA-RELATED"/>
    <property type="match status" value="1"/>
</dbReference>
<protein>
    <recommendedName>
        <fullName evidence="8">Probable membrane transporter protein</fullName>
    </recommendedName>
</protein>
<dbReference type="AlphaFoldDB" id="A0A0K8PBQ5"/>
<dbReference type="InterPro" id="IPR002781">
    <property type="entry name" value="TM_pro_TauE-like"/>
</dbReference>